<organism evidence="1 2">
    <name type="scientific">Megaselia scalaris</name>
    <name type="common">Humpbacked fly</name>
    <name type="synonym">Phora scalaris</name>
    <dbReference type="NCBI Taxonomy" id="36166"/>
    <lineage>
        <taxon>Eukaryota</taxon>
        <taxon>Metazoa</taxon>
        <taxon>Ecdysozoa</taxon>
        <taxon>Arthropoda</taxon>
        <taxon>Hexapoda</taxon>
        <taxon>Insecta</taxon>
        <taxon>Pterygota</taxon>
        <taxon>Neoptera</taxon>
        <taxon>Endopterygota</taxon>
        <taxon>Diptera</taxon>
        <taxon>Brachycera</taxon>
        <taxon>Muscomorpha</taxon>
        <taxon>Platypezoidea</taxon>
        <taxon>Phoridae</taxon>
        <taxon>Megaseliini</taxon>
        <taxon>Megaselia</taxon>
    </lineage>
</organism>
<protein>
    <recommendedName>
        <fullName evidence="3">N-acetyltransferase domain-containing protein</fullName>
    </recommendedName>
</protein>
<evidence type="ECO:0000313" key="2">
    <source>
        <dbReference type="Proteomes" id="UP000015102"/>
    </source>
</evidence>
<evidence type="ECO:0000313" key="1">
    <source>
        <dbReference type="EnsemblMetazoa" id="MESCA003550-PA"/>
    </source>
</evidence>
<dbReference type="EnsemblMetazoa" id="MESCA003550-RA">
    <property type="protein sequence ID" value="MESCA003550-PA"/>
    <property type="gene ID" value="MESCA003550"/>
</dbReference>
<reference evidence="2" key="1">
    <citation type="submission" date="2013-02" db="EMBL/GenBank/DDBJ databases">
        <authorList>
            <person name="Hughes D."/>
        </authorList>
    </citation>
    <scope>NUCLEOTIDE SEQUENCE</scope>
    <source>
        <strain>Durham</strain>
        <strain evidence="2">NC isolate 2 -- Noor lab</strain>
    </source>
</reference>
<name>T1GJA5_MEGSC</name>
<dbReference type="Proteomes" id="UP000015102">
    <property type="component" value="Unassembled WGS sequence"/>
</dbReference>
<sequence length="64" mass="6998">MEGKGVGKVLAKEAIQFAKAQNLKTETFPCPCRKVNRQVSHRSLLLASLQDVGQLVVSKMTSRA</sequence>
<proteinExistence type="predicted"/>
<reference evidence="1" key="2">
    <citation type="submission" date="2015-06" db="UniProtKB">
        <authorList>
            <consortium name="EnsemblMetazoa"/>
        </authorList>
    </citation>
    <scope>IDENTIFICATION</scope>
</reference>
<dbReference type="EMBL" id="CAQQ02131315">
    <property type="status" value="NOT_ANNOTATED_CDS"/>
    <property type="molecule type" value="Genomic_DNA"/>
</dbReference>
<accession>T1GJA5</accession>
<evidence type="ECO:0008006" key="3">
    <source>
        <dbReference type="Google" id="ProtNLM"/>
    </source>
</evidence>
<dbReference type="EMBL" id="CAQQ02131317">
    <property type="status" value="NOT_ANNOTATED_CDS"/>
    <property type="molecule type" value="Genomic_DNA"/>
</dbReference>
<keyword evidence="2" id="KW-1185">Reference proteome</keyword>
<dbReference type="EMBL" id="CAQQ02131316">
    <property type="status" value="NOT_ANNOTATED_CDS"/>
    <property type="molecule type" value="Genomic_DNA"/>
</dbReference>
<dbReference type="AlphaFoldDB" id="T1GJA5"/>
<dbReference type="HOGENOM" id="CLU_2870167_0_0_1"/>